<dbReference type="NCBIfam" id="TIGR02169">
    <property type="entry name" value="SMC_prok_A"/>
    <property type="match status" value="1"/>
</dbReference>
<dbReference type="InterPro" id="IPR036277">
    <property type="entry name" value="SMC_hinge_sf"/>
</dbReference>
<dbReference type="InterPro" id="IPR003395">
    <property type="entry name" value="RecF/RecN/SMC_N"/>
</dbReference>
<dbReference type="GO" id="GO:0007059">
    <property type="term" value="P:chromosome segregation"/>
    <property type="evidence" value="ECO:0007669"/>
    <property type="project" value="UniProtKB-UniRule"/>
</dbReference>
<comment type="caution">
    <text evidence="9">The sequence shown here is derived from an EMBL/GenBank/DDBJ whole genome shotgun (WGS) entry which is preliminary data.</text>
</comment>
<feature type="region of interest" description="Disordered" evidence="7">
    <location>
        <begin position="919"/>
        <end position="952"/>
    </location>
</feature>
<feature type="coiled-coil region" evidence="6">
    <location>
        <begin position="263"/>
        <end position="449"/>
    </location>
</feature>
<dbReference type="PIRSF" id="PIRSF005719">
    <property type="entry name" value="SMC"/>
    <property type="match status" value="1"/>
</dbReference>
<evidence type="ECO:0000259" key="8">
    <source>
        <dbReference type="SMART" id="SM00968"/>
    </source>
</evidence>
<dbReference type="InterPro" id="IPR027417">
    <property type="entry name" value="P-loop_NTPase"/>
</dbReference>
<evidence type="ECO:0000313" key="10">
    <source>
        <dbReference type="Proteomes" id="UP000016960"/>
    </source>
</evidence>
<dbReference type="HAMAP" id="MF_01894">
    <property type="entry name" value="Smc_prok"/>
    <property type="match status" value="1"/>
</dbReference>
<feature type="region of interest" description="Disordered" evidence="7">
    <location>
        <begin position="102"/>
        <end position="186"/>
    </location>
</feature>
<comment type="domain">
    <text evidence="6">Contains large globular domains required for ATP hydrolysis at each terminus and a third globular domain forming a flexible hinge near the middle of the molecule. These domains are separated by coiled-coil structures.</text>
</comment>
<name>U5DJU4_9CHRO</name>
<dbReference type="InParanoid" id="U5DJU4"/>
<dbReference type="STRING" id="582515.KR51_00022350"/>
<gene>
    <name evidence="6" type="primary">smc</name>
    <name evidence="9" type="ORF">KR51_00022350</name>
</gene>
<reference evidence="9 10" key="1">
    <citation type="submission" date="2013-05" db="EMBL/GenBank/DDBJ databases">
        <title>Draft genome sequence of Rubidibacter lacunae KORDI 51-2.</title>
        <authorList>
            <person name="Choi D.H."/>
            <person name="Noh J.H."/>
            <person name="Kwon K.-K."/>
            <person name="Lee J.-H."/>
            <person name="Ryu J.-Y."/>
        </authorList>
    </citation>
    <scope>NUCLEOTIDE SEQUENCE [LARGE SCALE GENOMIC DNA]</scope>
    <source>
        <strain evidence="9 10">KORDI 51-2</strain>
    </source>
</reference>
<dbReference type="Gene3D" id="3.40.50.300">
    <property type="entry name" value="P-loop containing nucleotide triphosphate hydrolases"/>
    <property type="match status" value="2"/>
</dbReference>
<dbReference type="PATRIC" id="fig|582515.4.peg.2515"/>
<dbReference type="SMART" id="SM00968">
    <property type="entry name" value="SMC_hinge"/>
    <property type="match status" value="1"/>
</dbReference>
<dbReference type="GO" id="GO:0005737">
    <property type="term" value="C:cytoplasm"/>
    <property type="evidence" value="ECO:0007669"/>
    <property type="project" value="UniProtKB-SubCell"/>
</dbReference>
<dbReference type="eggNOG" id="COG1196">
    <property type="taxonomic scope" value="Bacteria"/>
</dbReference>
<dbReference type="Proteomes" id="UP000016960">
    <property type="component" value="Unassembled WGS sequence"/>
</dbReference>
<feature type="domain" description="SMC hinge" evidence="8">
    <location>
        <begin position="618"/>
        <end position="735"/>
    </location>
</feature>
<feature type="compositionally biased region" description="Basic and acidic residues" evidence="7">
    <location>
        <begin position="141"/>
        <end position="151"/>
    </location>
</feature>
<dbReference type="GO" id="GO:0007062">
    <property type="term" value="P:sister chromatid cohesion"/>
    <property type="evidence" value="ECO:0007669"/>
    <property type="project" value="InterPro"/>
</dbReference>
<dbReference type="GO" id="GO:0003677">
    <property type="term" value="F:DNA binding"/>
    <property type="evidence" value="ECO:0007669"/>
    <property type="project" value="UniProtKB-UniRule"/>
</dbReference>
<dbReference type="PANTHER" id="PTHR43977">
    <property type="entry name" value="STRUCTURAL MAINTENANCE OF CHROMOSOMES PROTEIN 3"/>
    <property type="match status" value="1"/>
</dbReference>
<keyword evidence="5 6" id="KW-0238">DNA-binding</keyword>
<evidence type="ECO:0000256" key="6">
    <source>
        <dbReference type="HAMAP-Rule" id="MF_01894"/>
    </source>
</evidence>
<feature type="binding site" evidence="6">
    <location>
        <begin position="33"/>
        <end position="40"/>
    </location>
    <ligand>
        <name>ATP</name>
        <dbReference type="ChEBI" id="CHEBI:30616"/>
    </ligand>
</feature>
<accession>U5DJU4</accession>
<dbReference type="GO" id="GO:0016887">
    <property type="term" value="F:ATP hydrolysis activity"/>
    <property type="evidence" value="ECO:0007669"/>
    <property type="project" value="InterPro"/>
</dbReference>
<dbReference type="Gene3D" id="1.20.1060.20">
    <property type="match status" value="1"/>
</dbReference>
<comment type="function">
    <text evidence="6">Required for chromosome condensation and partitioning.</text>
</comment>
<dbReference type="Pfam" id="PF02463">
    <property type="entry name" value="SMC_N"/>
    <property type="match status" value="2"/>
</dbReference>
<dbReference type="GO" id="GO:0030261">
    <property type="term" value="P:chromosome condensation"/>
    <property type="evidence" value="ECO:0007669"/>
    <property type="project" value="InterPro"/>
</dbReference>
<dbReference type="EMBL" id="ASSJ01000053">
    <property type="protein sequence ID" value="ERN41172.1"/>
    <property type="molecule type" value="Genomic_DNA"/>
</dbReference>
<proteinExistence type="inferred from homology"/>
<feature type="compositionally biased region" description="Low complexity" evidence="7">
    <location>
        <begin position="115"/>
        <end position="128"/>
    </location>
</feature>
<dbReference type="Gene3D" id="3.30.70.1620">
    <property type="match status" value="1"/>
</dbReference>
<dbReference type="SUPFAM" id="SSF75553">
    <property type="entry name" value="Smc hinge domain"/>
    <property type="match status" value="1"/>
</dbReference>
<dbReference type="GO" id="GO:0005524">
    <property type="term" value="F:ATP binding"/>
    <property type="evidence" value="ECO:0007669"/>
    <property type="project" value="UniProtKB-UniRule"/>
</dbReference>
<dbReference type="OrthoDB" id="9808768at2"/>
<evidence type="ECO:0000256" key="1">
    <source>
        <dbReference type="ARBA" id="ARBA00022490"/>
    </source>
</evidence>
<dbReference type="RefSeq" id="WP_022607361.1">
    <property type="nucleotide sequence ID" value="NZ_ASSJ01000053.1"/>
</dbReference>
<evidence type="ECO:0000256" key="5">
    <source>
        <dbReference type="ARBA" id="ARBA00023125"/>
    </source>
</evidence>
<sequence>MVHIKRLELSHFKSFGSTTQIPFLPGFTVVSGPNGSGKSNILDALLFALGLASSRGMRAERLPDLINHDRSGKGRRTQETTVTVWFDLSDAEDLEGVEVVEIDPDPNRNDGHLVASNTGHANGNGNSNNHRHTNEGSDSNGHTHENGHSSNREALANNSHPNNGHANNEDAGARAHGLAGGNGDRPEIEWSVTRRLRVTKEGNYASTYSINGRTCTQAELHEQMQRLRIYPEGYNVVLQGDVTRIITMSSRERRTIIDELAGVAEYDRKIERAKETLEAVRDREERCHIIEQELARARDRAAAESRKAEQYRQLKQQIEHQQQWELVLAWQALQQQETQLHQKIAAGEAQAERLAEKIRDATGEIQAATETLERLNARVKALGEDEQLAIASELAKREASLEQLQARASELVAAKHANAAAADRTRTEIAQNEQAIERLGHERAALERTRLALSGERERAAAALAESKARADELASASETWMQQHAALSREAAALQAELEPLRAERARLQERATQLQGKLTEQDEQLTTLVPELGDKQAEIARLEAAAADTEQEIGDCAERLAAAERERRLQQDTQARLQREQRDKQRQLDKLEAALQTQREMQGTYATQAILQADIPGVCGLVAQLGEVAPRFQVALETAAGGRLACIVVEDDGVAAAGIEILKRERAGRATFLPLNKIHQPRFSAVRAIESATGFVDYAVNLVDCDSRFDAIFSYVFGSTAVFETLTSARSHLGRTRIVTLDGELLEASGAMSGGSRSMRSTGLHFGKTSAQESREIADLKRRLEEIDRVYSASVVRLQQAEALCQQLAHALGSARQIRQEQVWQLQQLRQDCDRLDAQQQQLVPQRDRSRAERTDVTARLEAIAATLPPQEADLERRNRELTALERAHSHTEWQTLQGQIRAGEARLQEREQALYSADQQIQARHTATEHQQEKLQEARDRLTNQQQQQQHLQQQQVTLQHQQSELQEQIAQTQADLKRLSQELWTAKQERDRAEAALATVQQRERQLTWEREKCLETLDAHRAARVGLGEQLQARAAELPDPLPEVPPIADAAGTAIATENVPARLAALQEQIRSNQKHLQAMEPVNMLAIEDFERTQARLDELSGKLATLEAERTELLLRIETFTTRRQHAFQEAFDAVNANFQTIFAALSDGDGYLQIEESEDSSRAGLTLVAHPKGKPVRRLHSMSGGEKSLTALSFIFALQRYRPSPFYAFDEVDMFLDGANVERLAKMMRHQAQQAQFIVVSLRRPTIESANRTIGVTQARGAHTQVLGLKL</sequence>
<organism evidence="9 10">
    <name type="scientific">Rubidibacter lacunae KORDI 51-2</name>
    <dbReference type="NCBI Taxonomy" id="582515"/>
    <lineage>
        <taxon>Bacteria</taxon>
        <taxon>Bacillati</taxon>
        <taxon>Cyanobacteriota</taxon>
        <taxon>Cyanophyceae</taxon>
        <taxon>Oscillatoriophycideae</taxon>
        <taxon>Chroococcales</taxon>
        <taxon>Aphanothecaceae</taxon>
        <taxon>Rubidibacter</taxon>
    </lineage>
</organism>
<feature type="coiled-coil region" evidence="6">
    <location>
        <begin position="478"/>
        <end position="603"/>
    </location>
</feature>
<feature type="coiled-coil region" evidence="6">
    <location>
        <begin position="1098"/>
        <end position="1125"/>
    </location>
</feature>
<comment type="similarity">
    <text evidence="6">Belongs to the SMC family.</text>
</comment>
<dbReference type="GO" id="GO:0006260">
    <property type="term" value="P:DNA replication"/>
    <property type="evidence" value="ECO:0007669"/>
    <property type="project" value="UniProtKB-UniRule"/>
</dbReference>
<dbReference type="InterPro" id="IPR010935">
    <property type="entry name" value="SMC_hinge"/>
</dbReference>
<dbReference type="GO" id="GO:0005694">
    <property type="term" value="C:chromosome"/>
    <property type="evidence" value="ECO:0007669"/>
    <property type="project" value="InterPro"/>
</dbReference>
<keyword evidence="2 6" id="KW-0547">Nucleotide-binding</keyword>
<comment type="subcellular location">
    <subcellularLocation>
        <location evidence="6">Cytoplasm</location>
    </subcellularLocation>
</comment>
<dbReference type="FunCoup" id="U5DJU4">
    <property type="interactions" value="418"/>
</dbReference>
<feature type="compositionally biased region" description="Basic and acidic residues" evidence="7">
    <location>
        <begin position="929"/>
        <end position="945"/>
    </location>
</feature>
<comment type="subunit">
    <text evidence="6">Homodimer.</text>
</comment>
<evidence type="ECO:0000256" key="2">
    <source>
        <dbReference type="ARBA" id="ARBA00022741"/>
    </source>
</evidence>
<evidence type="ECO:0000256" key="7">
    <source>
        <dbReference type="SAM" id="MobiDB-lite"/>
    </source>
</evidence>
<evidence type="ECO:0000256" key="4">
    <source>
        <dbReference type="ARBA" id="ARBA00023054"/>
    </source>
</evidence>
<evidence type="ECO:0000256" key="3">
    <source>
        <dbReference type="ARBA" id="ARBA00022840"/>
    </source>
</evidence>
<dbReference type="Gene3D" id="1.20.5.340">
    <property type="match status" value="1"/>
</dbReference>
<dbReference type="InterPro" id="IPR024704">
    <property type="entry name" value="SMC"/>
</dbReference>
<keyword evidence="3 6" id="KW-0067">ATP-binding</keyword>
<protein>
    <recommendedName>
        <fullName evidence="6">Chromosome partition protein Smc</fullName>
    </recommendedName>
</protein>
<keyword evidence="4 6" id="KW-0175">Coiled coil</keyword>
<keyword evidence="10" id="KW-1185">Reference proteome</keyword>
<evidence type="ECO:0000313" key="9">
    <source>
        <dbReference type="EMBL" id="ERN41172.1"/>
    </source>
</evidence>
<dbReference type="Pfam" id="PF06470">
    <property type="entry name" value="SMC_hinge"/>
    <property type="match status" value="1"/>
</dbReference>
<feature type="compositionally biased region" description="Low complexity" evidence="7">
    <location>
        <begin position="156"/>
        <end position="166"/>
    </location>
</feature>
<dbReference type="SUPFAM" id="SSF52540">
    <property type="entry name" value="P-loop containing nucleoside triphosphate hydrolases"/>
    <property type="match status" value="1"/>
</dbReference>
<dbReference type="InterPro" id="IPR011890">
    <property type="entry name" value="SMC_prok"/>
</dbReference>
<keyword evidence="1 6" id="KW-0963">Cytoplasm</keyword>